<reference evidence="3 4" key="1">
    <citation type="submission" date="2014-11" db="EMBL/GenBank/DDBJ databases">
        <title>Draft Genome Sequences of Paenibacillus polymyxa NRRL B-30509 and Paenibacillus terrae NRRL B-30644, Strains from a Poultry Environment that Produce Tridecaptin A and Paenicidins.</title>
        <authorList>
            <person name="van Belkum M.J."/>
            <person name="Lohans C.T."/>
            <person name="Vederas J.C."/>
        </authorList>
    </citation>
    <scope>NUCLEOTIDE SEQUENCE [LARGE SCALE GENOMIC DNA]</scope>
    <source>
        <strain evidence="3 4">NRRL B-30644</strain>
    </source>
</reference>
<dbReference type="Proteomes" id="UP000032534">
    <property type="component" value="Unassembled WGS sequence"/>
</dbReference>
<gene>
    <name evidence="3" type="ORF">QD47_10705</name>
</gene>
<protein>
    <submittedName>
        <fullName evidence="3">Alpha/beta hydrolase</fullName>
    </submittedName>
</protein>
<dbReference type="Gene3D" id="3.40.50.1820">
    <property type="entry name" value="alpha/beta hydrolase"/>
    <property type="match status" value="1"/>
</dbReference>
<dbReference type="EMBL" id="JTHP01000017">
    <property type="protein sequence ID" value="KJD45637.1"/>
    <property type="molecule type" value="Genomic_DNA"/>
</dbReference>
<dbReference type="InterPro" id="IPR000073">
    <property type="entry name" value="AB_hydrolase_1"/>
</dbReference>
<evidence type="ECO:0000313" key="4">
    <source>
        <dbReference type="Proteomes" id="UP000032534"/>
    </source>
</evidence>
<keyword evidence="1" id="KW-0812">Transmembrane</keyword>
<dbReference type="GO" id="GO:0016787">
    <property type="term" value="F:hydrolase activity"/>
    <property type="evidence" value="ECO:0007669"/>
    <property type="project" value="UniProtKB-KW"/>
</dbReference>
<keyword evidence="3" id="KW-0378">Hydrolase</keyword>
<keyword evidence="1" id="KW-1133">Transmembrane helix</keyword>
<dbReference type="OrthoDB" id="9776685at2"/>
<dbReference type="PANTHER" id="PTHR12277">
    <property type="entry name" value="ALPHA/BETA HYDROLASE DOMAIN-CONTAINING PROTEIN"/>
    <property type="match status" value="1"/>
</dbReference>
<sequence length="345" mass="38836">MISTSQRSSQLQHAVQEPSTPLINPRLLRIKHVVIALLLSVVFFLLFCFITLHAYIAWVLTNPTVAPLYSNPMQAKGMPYEEVSFPAKDGSRMVQGWYIPADQSKKTIIFSHGYGANREESWIPMYDLAHYAHRLNFNVVMFDYGFASQNSKAVATGGKAESQQLLGAIQLAKQRGSSEIIVWGFSMGAGTALQAGLQTKDVDAMILDSTFLLEPDTLYHNIHNQIDLPRHPSLEILELLFPVLNGTSLHQIPYQEVKAENYPFPIMFVHGTQDEKAPYPIAEKLAANQTNPLSSVWIVKNGLHELIFREHPREYLRRVSTFLSGVQELQDKKTIANTNKQTTTK</sequence>
<dbReference type="PANTHER" id="PTHR12277:SF81">
    <property type="entry name" value="PROTEIN ABHD13"/>
    <property type="match status" value="1"/>
</dbReference>
<dbReference type="PATRIC" id="fig|159743.3.peg.2379"/>
<comment type="caution">
    <text evidence="3">The sequence shown here is derived from an EMBL/GenBank/DDBJ whole genome shotgun (WGS) entry which is preliminary data.</text>
</comment>
<dbReference type="InterPro" id="IPR029058">
    <property type="entry name" value="AB_hydrolase_fold"/>
</dbReference>
<dbReference type="RefSeq" id="WP_044646114.1">
    <property type="nucleotide sequence ID" value="NZ_JTHP01000017.1"/>
</dbReference>
<evidence type="ECO:0000256" key="1">
    <source>
        <dbReference type="SAM" id="Phobius"/>
    </source>
</evidence>
<dbReference type="Pfam" id="PF00561">
    <property type="entry name" value="Abhydrolase_1"/>
    <property type="match status" value="1"/>
</dbReference>
<name>A0A0D7X6H2_9BACL</name>
<accession>A0A0D7X6H2</accession>
<proteinExistence type="predicted"/>
<keyword evidence="1" id="KW-0472">Membrane</keyword>
<dbReference type="SUPFAM" id="SSF53474">
    <property type="entry name" value="alpha/beta-Hydrolases"/>
    <property type="match status" value="1"/>
</dbReference>
<dbReference type="AlphaFoldDB" id="A0A0D7X6H2"/>
<evidence type="ECO:0000259" key="2">
    <source>
        <dbReference type="Pfam" id="PF00561"/>
    </source>
</evidence>
<feature type="domain" description="AB hydrolase-1" evidence="2">
    <location>
        <begin position="107"/>
        <end position="215"/>
    </location>
</feature>
<organism evidence="3 4">
    <name type="scientific">Paenibacillus terrae</name>
    <dbReference type="NCBI Taxonomy" id="159743"/>
    <lineage>
        <taxon>Bacteria</taxon>
        <taxon>Bacillati</taxon>
        <taxon>Bacillota</taxon>
        <taxon>Bacilli</taxon>
        <taxon>Bacillales</taxon>
        <taxon>Paenibacillaceae</taxon>
        <taxon>Paenibacillus</taxon>
    </lineage>
</organism>
<evidence type="ECO:0000313" key="3">
    <source>
        <dbReference type="EMBL" id="KJD45637.1"/>
    </source>
</evidence>
<keyword evidence="4" id="KW-1185">Reference proteome</keyword>
<feature type="transmembrane region" description="Helical" evidence="1">
    <location>
        <begin position="33"/>
        <end position="58"/>
    </location>
</feature>